<comment type="caution">
    <text evidence="1">The sequence shown here is derived from an EMBL/GenBank/DDBJ whole genome shotgun (WGS) entry which is preliminary data.</text>
</comment>
<accession>A0A392TST0</accession>
<feature type="non-terminal residue" evidence="1">
    <location>
        <position position="46"/>
    </location>
</feature>
<evidence type="ECO:0000313" key="2">
    <source>
        <dbReference type="Proteomes" id="UP000265520"/>
    </source>
</evidence>
<keyword evidence="2" id="KW-1185">Reference proteome</keyword>
<dbReference type="EMBL" id="LXQA010634519">
    <property type="protein sequence ID" value="MCI63300.1"/>
    <property type="molecule type" value="Genomic_DNA"/>
</dbReference>
<name>A0A392TST0_9FABA</name>
<proteinExistence type="predicted"/>
<reference evidence="1 2" key="1">
    <citation type="journal article" date="2018" name="Front. Plant Sci.">
        <title>Red Clover (Trifolium pratense) and Zigzag Clover (T. medium) - A Picture of Genomic Similarities and Differences.</title>
        <authorList>
            <person name="Dluhosova J."/>
            <person name="Istvanek J."/>
            <person name="Nedelnik J."/>
            <person name="Repkova J."/>
        </authorList>
    </citation>
    <scope>NUCLEOTIDE SEQUENCE [LARGE SCALE GENOMIC DNA]</scope>
    <source>
        <strain evidence="2">cv. 10/8</strain>
        <tissue evidence="1">Leaf</tissue>
    </source>
</reference>
<dbReference type="Proteomes" id="UP000265520">
    <property type="component" value="Unassembled WGS sequence"/>
</dbReference>
<evidence type="ECO:0000313" key="1">
    <source>
        <dbReference type="EMBL" id="MCI63300.1"/>
    </source>
</evidence>
<dbReference type="AlphaFoldDB" id="A0A392TST0"/>
<sequence>MVRKCSVSCALRMRGWRGAPVSKKEASGASAICAFRTFIVHHARCA</sequence>
<organism evidence="1 2">
    <name type="scientific">Trifolium medium</name>
    <dbReference type="NCBI Taxonomy" id="97028"/>
    <lineage>
        <taxon>Eukaryota</taxon>
        <taxon>Viridiplantae</taxon>
        <taxon>Streptophyta</taxon>
        <taxon>Embryophyta</taxon>
        <taxon>Tracheophyta</taxon>
        <taxon>Spermatophyta</taxon>
        <taxon>Magnoliopsida</taxon>
        <taxon>eudicotyledons</taxon>
        <taxon>Gunneridae</taxon>
        <taxon>Pentapetalae</taxon>
        <taxon>rosids</taxon>
        <taxon>fabids</taxon>
        <taxon>Fabales</taxon>
        <taxon>Fabaceae</taxon>
        <taxon>Papilionoideae</taxon>
        <taxon>50 kb inversion clade</taxon>
        <taxon>NPAAA clade</taxon>
        <taxon>Hologalegina</taxon>
        <taxon>IRL clade</taxon>
        <taxon>Trifolieae</taxon>
        <taxon>Trifolium</taxon>
    </lineage>
</organism>
<protein>
    <submittedName>
        <fullName evidence="1">Uncharacterized protein</fullName>
    </submittedName>
</protein>